<reference evidence="2" key="1">
    <citation type="submission" date="2021-06" db="EMBL/GenBank/DDBJ databases">
        <authorList>
            <person name="Kallberg Y."/>
            <person name="Tangrot J."/>
            <person name="Rosling A."/>
        </authorList>
    </citation>
    <scope>NUCLEOTIDE SEQUENCE</scope>
    <source>
        <strain evidence="2">FL966</strain>
    </source>
</reference>
<evidence type="ECO:0000256" key="1">
    <source>
        <dbReference type="SAM" id="MobiDB-lite"/>
    </source>
</evidence>
<accession>A0A9N9JU84</accession>
<dbReference type="AlphaFoldDB" id="A0A9N9JU84"/>
<protein>
    <submittedName>
        <fullName evidence="2">19605_t:CDS:1</fullName>
    </submittedName>
</protein>
<name>A0A9N9JU84_9GLOM</name>
<dbReference type="Proteomes" id="UP000789759">
    <property type="component" value="Unassembled WGS sequence"/>
</dbReference>
<dbReference type="OrthoDB" id="2434899at2759"/>
<dbReference type="EMBL" id="CAJVQA010029683">
    <property type="protein sequence ID" value="CAG8797562.1"/>
    <property type="molecule type" value="Genomic_DNA"/>
</dbReference>
<evidence type="ECO:0000313" key="2">
    <source>
        <dbReference type="EMBL" id="CAG8797562.1"/>
    </source>
</evidence>
<feature type="non-terminal residue" evidence="2">
    <location>
        <position position="478"/>
    </location>
</feature>
<feature type="compositionally biased region" description="Polar residues" evidence="1">
    <location>
        <begin position="466"/>
        <end position="478"/>
    </location>
</feature>
<organism evidence="2 3">
    <name type="scientific">Cetraspora pellucida</name>
    <dbReference type="NCBI Taxonomy" id="1433469"/>
    <lineage>
        <taxon>Eukaryota</taxon>
        <taxon>Fungi</taxon>
        <taxon>Fungi incertae sedis</taxon>
        <taxon>Mucoromycota</taxon>
        <taxon>Glomeromycotina</taxon>
        <taxon>Glomeromycetes</taxon>
        <taxon>Diversisporales</taxon>
        <taxon>Gigasporaceae</taxon>
        <taxon>Cetraspora</taxon>
    </lineage>
</organism>
<feature type="region of interest" description="Disordered" evidence="1">
    <location>
        <begin position="455"/>
        <end position="478"/>
    </location>
</feature>
<comment type="caution">
    <text evidence="2">The sequence shown here is derived from an EMBL/GenBank/DDBJ whole genome shotgun (WGS) entry which is preliminary data.</text>
</comment>
<evidence type="ECO:0000313" key="3">
    <source>
        <dbReference type="Proteomes" id="UP000789759"/>
    </source>
</evidence>
<proteinExistence type="predicted"/>
<gene>
    <name evidence="2" type="ORF">CPELLU_LOCUS17454</name>
</gene>
<sequence length="478" mass="55071">MNDSNYQDMELEVLNNQNIEPELEVLVAYNSIDDLSDIDIDNFDDIEGSSVGKTFKNWDQVVDFMKKYAIIKDHRIRISGGEDDAGMLLKRLNEKKIEDPQWFEKLLQDYPQSSDYLIRSLGCCTKSWARAFSSRYFTAGVQSTSRNEGENSTLKHLFGSSSLSLCELFEALEERYQEETDYCKFVSWKQMIPQIGPKNGAKAIFEPVIRQLNEFVMPNIMKKQKKQMNLSFYYHAVKIDLEAVFFKERSYGYLCRYFYHIMTLTPNARFHIGLVNRRWYKDILQETDITNNEFIVISSDICISTSKAYILPTQFLRSEFDVNGAEEFANCGSNQSPDEISKAISKKHKFSELWGLGKKIMVNAIEDSNEDIYYELLGVFTSIQNRTSLQRVISGVSDVGNFSHKINNNSCMISIRNPVKKRSKGRPKSKRIANAFEKSDTKTSYKCKICNKQGHNSKTCKKKGKSNINTNNANDEIE</sequence>
<keyword evidence="3" id="KW-1185">Reference proteome</keyword>